<dbReference type="Pfam" id="PF10294">
    <property type="entry name" value="Methyltransf_16"/>
    <property type="match status" value="1"/>
</dbReference>
<dbReference type="KEGG" id="bbes:BESB_037040"/>
<evidence type="ECO:0000313" key="2">
    <source>
        <dbReference type="EMBL" id="PFH37246.1"/>
    </source>
</evidence>
<dbReference type="PANTHER" id="PTHR14614">
    <property type="entry name" value="HEPATOCELLULAR CARCINOMA-ASSOCIATED ANTIGEN"/>
    <property type="match status" value="1"/>
</dbReference>
<dbReference type="AlphaFoldDB" id="A0A2A9MMC6"/>
<dbReference type="InterPro" id="IPR019410">
    <property type="entry name" value="Methyltransf_16"/>
</dbReference>
<feature type="region of interest" description="Disordered" evidence="1">
    <location>
        <begin position="1"/>
        <end position="112"/>
    </location>
</feature>
<keyword evidence="3" id="KW-1185">Reference proteome</keyword>
<gene>
    <name evidence="2" type="ORF">BESB_037040</name>
</gene>
<dbReference type="Gene3D" id="3.40.50.150">
    <property type="entry name" value="Vaccinia Virus protein VP39"/>
    <property type="match status" value="1"/>
</dbReference>
<accession>A0A2A9MMC6</accession>
<sequence>MHTDSNPGSRTGEACEPKNPASPPLRGDEDAACFAAEPCACPAPPPSAAPAPNQGLPDFLPHSESRQNHSTSDESVTENSSAEVTRDGSDRTAADDGVPASPAAPRHSKDRYHRKVLLQGINSDDGNSDSSGRGAGTVLQNSAAAAPLLAIEWKRFPYDFARGEFEVHGFPLYVEGPSQVRPAHLQQDADTGKSVWDGSVVLARFVEQRLFPPGGAEEEAPCVADNTKDRCKGHSPPPRAGRRRVILELGAGLGVAGLAAAAAGTHMSREHQRHEQQTPVCQGTGTEFCHVQRGENATRNSSNPIGSSDRAGRRVDAEENVVILTDLPYCLGPLTENVRRNRHFAVEKQLCRRADADSGSVAGNAQVDSEGEMQEGKSQVAVCPLDWNEPQKFAELVEGVLNPGEVEVILGADIVWLTNLVEPLAETIDWFAETNKELMEATGAATPTGGAEATRGSVAPLVVFLAHQTRSEKTDDAMFSAFAAKGLHVEVQSFDDPVANRSTNIRILKIWKYA</sequence>
<organism evidence="2 3">
    <name type="scientific">Besnoitia besnoiti</name>
    <name type="common">Apicomplexan protozoan</name>
    <dbReference type="NCBI Taxonomy" id="94643"/>
    <lineage>
        <taxon>Eukaryota</taxon>
        <taxon>Sar</taxon>
        <taxon>Alveolata</taxon>
        <taxon>Apicomplexa</taxon>
        <taxon>Conoidasida</taxon>
        <taxon>Coccidia</taxon>
        <taxon>Eucoccidiorida</taxon>
        <taxon>Eimeriorina</taxon>
        <taxon>Sarcocystidae</taxon>
        <taxon>Besnoitia</taxon>
    </lineage>
</organism>
<proteinExistence type="predicted"/>
<reference evidence="2 3" key="1">
    <citation type="submission" date="2017-09" db="EMBL/GenBank/DDBJ databases">
        <title>Genome sequencing of Besnoitia besnoiti strain Bb-Ger1.</title>
        <authorList>
            <person name="Schares G."/>
            <person name="Venepally P."/>
            <person name="Lorenzi H.A."/>
        </authorList>
    </citation>
    <scope>NUCLEOTIDE SEQUENCE [LARGE SCALE GENOMIC DNA]</scope>
    <source>
        <strain evidence="2 3">Bb-Ger1</strain>
    </source>
</reference>
<evidence type="ECO:0000313" key="3">
    <source>
        <dbReference type="Proteomes" id="UP000224006"/>
    </source>
</evidence>
<protein>
    <recommendedName>
        <fullName evidence="4">Methyltransferase</fullName>
    </recommendedName>
</protein>
<comment type="caution">
    <text evidence="2">The sequence shown here is derived from an EMBL/GenBank/DDBJ whole genome shotgun (WGS) entry which is preliminary data.</text>
</comment>
<dbReference type="OrthoDB" id="347738at2759"/>
<dbReference type="GeneID" id="40308685"/>
<dbReference type="Proteomes" id="UP000224006">
    <property type="component" value="Chromosome II"/>
</dbReference>
<evidence type="ECO:0000256" key="1">
    <source>
        <dbReference type="SAM" id="MobiDB-lite"/>
    </source>
</evidence>
<feature type="compositionally biased region" description="Basic and acidic residues" evidence="1">
    <location>
        <begin position="84"/>
        <end position="94"/>
    </location>
</feature>
<dbReference type="PANTHER" id="PTHR14614:SF157">
    <property type="entry name" value="METHYLTRANSFERASE TYPE 12 DOMAIN-CONTAINING PROTEIN"/>
    <property type="match status" value="1"/>
</dbReference>
<dbReference type="InterPro" id="IPR029063">
    <property type="entry name" value="SAM-dependent_MTases_sf"/>
</dbReference>
<evidence type="ECO:0008006" key="4">
    <source>
        <dbReference type="Google" id="ProtNLM"/>
    </source>
</evidence>
<name>A0A2A9MMC6_BESBE</name>
<feature type="compositionally biased region" description="Polar residues" evidence="1">
    <location>
        <begin position="68"/>
        <end position="83"/>
    </location>
</feature>
<dbReference type="VEuPathDB" id="ToxoDB:BESB_037040"/>
<dbReference type="RefSeq" id="XP_029221255.1">
    <property type="nucleotide sequence ID" value="XM_029362290.1"/>
</dbReference>
<dbReference type="EMBL" id="NWUJ01000002">
    <property type="protein sequence ID" value="PFH37246.1"/>
    <property type="molecule type" value="Genomic_DNA"/>
</dbReference>